<evidence type="ECO:0000256" key="1">
    <source>
        <dbReference type="SAM" id="MobiDB-lite"/>
    </source>
</evidence>
<feature type="region of interest" description="Disordered" evidence="1">
    <location>
        <begin position="334"/>
        <end position="356"/>
    </location>
</feature>
<evidence type="ECO:0000313" key="5">
    <source>
        <dbReference type="Proteomes" id="UP000070255"/>
    </source>
</evidence>
<keyword evidence="2" id="KW-0812">Transmembrane</keyword>
<evidence type="ECO:0000313" key="4">
    <source>
        <dbReference type="EMBL" id="KWZ43449.1"/>
    </source>
</evidence>
<dbReference type="Pfam" id="PF14378">
    <property type="entry name" value="PAP2_3"/>
    <property type="match status" value="1"/>
</dbReference>
<accession>A0ABR5TEN8</accession>
<evidence type="ECO:0000259" key="3">
    <source>
        <dbReference type="Pfam" id="PF14378"/>
    </source>
</evidence>
<feature type="transmembrane region" description="Helical" evidence="2">
    <location>
        <begin position="55"/>
        <end position="74"/>
    </location>
</feature>
<feature type="transmembrane region" description="Helical" evidence="2">
    <location>
        <begin position="265"/>
        <end position="282"/>
    </location>
</feature>
<keyword evidence="2" id="KW-1133">Transmembrane helix</keyword>
<comment type="caution">
    <text evidence="4">The sequence shown here is derived from an EMBL/GenBank/DDBJ whole genome shotgun (WGS) entry which is preliminary data.</text>
</comment>
<reference evidence="4 5" key="1">
    <citation type="submission" date="2015-11" db="EMBL/GenBank/DDBJ databases">
        <authorList>
            <person name="Sahl J."/>
            <person name="Wagner D."/>
            <person name="Keim P."/>
        </authorList>
    </citation>
    <scope>NUCLEOTIDE SEQUENCE [LARGE SCALE GENOMIC DNA]</scope>
    <source>
        <strain evidence="4 5">BDU18</strain>
    </source>
</reference>
<feature type="domain" description="Inositolphosphotransferase Aur1/Ipt1" evidence="3">
    <location>
        <begin position="126"/>
        <end position="307"/>
    </location>
</feature>
<feature type="transmembrane region" description="Helical" evidence="2">
    <location>
        <begin position="95"/>
        <end position="114"/>
    </location>
</feature>
<name>A0ABR5TEN8_9BURK</name>
<dbReference type="InterPro" id="IPR026841">
    <property type="entry name" value="Aur1/Ipt1"/>
</dbReference>
<organism evidence="4 5">
    <name type="scientific">Burkholderia savannae</name>
    <dbReference type="NCBI Taxonomy" id="1637837"/>
    <lineage>
        <taxon>Bacteria</taxon>
        <taxon>Pseudomonadati</taxon>
        <taxon>Pseudomonadota</taxon>
        <taxon>Betaproteobacteria</taxon>
        <taxon>Burkholderiales</taxon>
        <taxon>Burkholderiaceae</taxon>
        <taxon>Burkholderia</taxon>
        <taxon>pseudomallei group</taxon>
    </lineage>
</organism>
<keyword evidence="5" id="KW-1185">Reference proteome</keyword>
<gene>
    <name evidence="4" type="ORF">WS72_11660</name>
</gene>
<feature type="transmembrane region" description="Helical" evidence="2">
    <location>
        <begin position="185"/>
        <end position="203"/>
    </location>
</feature>
<protein>
    <submittedName>
        <fullName evidence="4">Phosphoesterase</fullName>
    </submittedName>
</protein>
<keyword evidence="2" id="KW-0472">Membrane</keyword>
<proteinExistence type="predicted"/>
<sequence>MTHRADTAPSADPCRSTLARHPYRLGWALCAAVALVDAVWLRAGGYVLQGAGAVAAVRAVAVCAVFSIVLGGVARMPRYADVAMRFRYREASRTFAWLALLAAFVAAAGILSYLCVTLRPPLVDDALIRLDARLGFDWLAAYDRVRAHSALQRTLAFAYDSAKWQLIAIPIWLGLTGRDDALSEFVSLFMLTSVLVLLISAPYPAASAFLHFRVSDPAALSSVSDFVRLRDGTLRVFDPSALQGTVSLPSFHTVLGVLFAHALRHVRVVAPFALLFNGWMIASTPTQGGHYLVDVLSGLLVAFVAIAALRHASSARAAAGAAFAGRGQPATSGLLTGGDAPFAGRAARASRSNGEA</sequence>
<dbReference type="RefSeq" id="WP_060821926.1">
    <property type="nucleotide sequence ID" value="NZ_LNJQ01000001.1"/>
</dbReference>
<dbReference type="EMBL" id="LNJQ01000001">
    <property type="protein sequence ID" value="KWZ43449.1"/>
    <property type="molecule type" value="Genomic_DNA"/>
</dbReference>
<feature type="compositionally biased region" description="Low complexity" evidence="1">
    <location>
        <begin position="337"/>
        <end position="356"/>
    </location>
</feature>
<evidence type="ECO:0000256" key="2">
    <source>
        <dbReference type="SAM" id="Phobius"/>
    </source>
</evidence>
<dbReference type="Proteomes" id="UP000070255">
    <property type="component" value="Unassembled WGS sequence"/>
</dbReference>
<feature type="transmembrane region" description="Helical" evidence="2">
    <location>
        <begin position="25"/>
        <end position="43"/>
    </location>
</feature>
<feature type="transmembrane region" description="Helical" evidence="2">
    <location>
        <begin position="288"/>
        <end position="309"/>
    </location>
</feature>